<evidence type="ECO:0000259" key="11">
    <source>
        <dbReference type="SMART" id="SM00235"/>
    </source>
</evidence>
<keyword evidence="4" id="KW-0378">Hydrolase</keyword>
<dbReference type="PANTHER" id="PTHR10201">
    <property type="entry name" value="MATRIX METALLOPROTEINASE"/>
    <property type="match status" value="1"/>
</dbReference>
<feature type="compositionally biased region" description="Polar residues" evidence="9">
    <location>
        <begin position="25"/>
        <end position="35"/>
    </location>
</feature>
<dbReference type="WBParaSite" id="Gr19_v10_g115.t2">
    <property type="protein sequence ID" value="Gr19_v10_g115.t2"/>
    <property type="gene ID" value="Gr19_v10_g115"/>
</dbReference>
<dbReference type="SUPFAM" id="SSF50923">
    <property type="entry name" value="Hemopexin-like domain"/>
    <property type="match status" value="1"/>
</dbReference>
<reference evidence="13" key="1">
    <citation type="submission" date="2022-11" db="UniProtKB">
        <authorList>
            <consortium name="WormBaseParasite"/>
        </authorList>
    </citation>
    <scope>IDENTIFICATION</scope>
</reference>
<feature type="compositionally biased region" description="Polar residues" evidence="9">
    <location>
        <begin position="568"/>
        <end position="581"/>
    </location>
</feature>
<keyword evidence="8" id="KW-0106">Calcium</keyword>
<feature type="signal peptide" evidence="10">
    <location>
        <begin position="1"/>
        <end position="23"/>
    </location>
</feature>
<accession>A0A914GV85</accession>
<dbReference type="InterPro" id="IPR036365">
    <property type="entry name" value="PGBD-like_sf"/>
</dbReference>
<proteinExistence type="inferred from homology"/>
<dbReference type="PRINTS" id="PR00138">
    <property type="entry name" value="MATRIXIN"/>
</dbReference>
<name>A0A914GV85_GLORO</name>
<feature type="binding site" evidence="8">
    <location>
        <position position="272"/>
    </location>
    <ligand>
        <name>Zn(2+)</name>
        <dbReference type="ChEBI" id="CHEBI:29105"/>
        <label>2</label>
        <note>catalytic</note>
    </ligand>
</feature>
<comment type="cofactor">
    <cofactor evidence="8">
        <name>Ca(2+)</name>
        <dbReference type="ChEBI" id="CHEBI:29108"/>
    </cofactor>
    <text evidence="8">Can bind about 5 Ca(2+) ions per subunit.</text>
</comment>
<evidence type="ECO:0000256" key="4">
    <source>
        <dbReference type="ARBA" id="ARBA00022801"/>
    </source>
</evidence>
<dbReference type="GO" id="GO:0030198">
    <property type="term" value="P:extracellular matrix organization"/>
    <property type="evidence" value="ECO:0007669"/>
    <property type="project" value="TreeGrafter"/>
</dbReference>
<dbReference type="GO" id="GO:0031012">
    <property type="term" value="C:extracellular matrix"/>
    <property type="evidence" value="ECO:0007669"/>
    <property type="project" value="InterPro"/>
</dbReference>
<feature type="binding site" evidence="8">
    <location>
        <position position="276"/>
    </location>
    <ligand>
        <name>Zn(2+)</name>
        <dbReference type="ChEBI" id="CHEBI:29105"/>
        <label>2</label>
        <note>catalytic</note>
    </ligand>
</feature>
<dbReference type="InterPro" id="IPR021190">
    <property type="entry name" value="Pept_M10A"/>
</dbReference>
<evidence type="ECO:0000256" key="8">
    <source>
        <dbReference type="PIRSR" id="PIRSR621190-2"/>
    </source>
</evidence>
<feature type="compositionally biased region" description="Basic and acidic residues" evidence="9">
    <location>
        <begin position="45"/>
        <end position="59"/>
    </location>
</feature>
<evidence type="ECO:0000256" key="6">
    <source>
        <dbReference type="ARBA" id="ARBA00023049"/>
    </source>
</evidence>
<dbReference type="InterPro" id="IPR033739">
    <property type="entry name" value="M10A_MMP"/>
</dbReference>
<dbReference type="GO" id="GO:0008270">
    <property type="term" value="F:zinc ion binding"/>
    <property type="evidence" value="ECO:0007669"/>
    <property type="project" value="InterPro"/>
</dbReference>
<dbReference type="GO" id="GO:0030574">
    <property type="term" value="P:collagen catabolic process"/>
    <property type="evidence" value="ECO:0007669"/>
    <property type="project" value="TreeGrafter"/>
</dbReference>
<feature type="binding site" evidence="8">
    <location>
        <position position="282"/>
    </location>
    <ligand>
        <name>Zn(2+)</name>
        <dbReference type="ChEBI" id="CHEBI:29105"/>
        <label>2</label>
        <note>catalytic</note>
    </ligand>
</feature>
<evidence type="ECO:0000256" key="5">
    <source>
        <dbReference type="ARBA" id="ARBA00022833"/>
    </source>
</evidence>
<feature type="binding site" description="in inhibited form" evidence="8">
    <location>
        <position position="143"/>
    </location>
    <ligand>
        <name>Zn(2+)</name>
        <dbReference type="ChEBI" id="CHEBI:29105"/>
        <label>2</label>
        <note>catalytic</note>
    </ligand>
</feature>
<evidence type="ECO:0000313" key="12">
    <source>
        <dbReference type="Proteomes" id="UP000887572"/>
    </source>
</evidence>
<feature type="binding site" evidence="8">
    <location>
        <position position="251"/>
    </location>
    <ligand>
        <name>Ca(2+)</name>
        <dbReference type="ChEBI" id="CHEBI:29108"/>
        <label>1</label>
    </ligand>
</feature>
<feature type="binding site" evidence="8">
    <location>
        <position position="290"/>
    </location>
    <ligand>
        <name>Zn(2+)</name>
        <dbReference type="ChEBI" id="CHEBI:29105"/>
        <label>2</label>
        <note>catalytic</note>
    </ligand>
</feature>
<feature type="binding site" evidence="8">
    <location>
        <position position="412"/>
    </location>
    <ligand>
        <name>Ca(2+)</name>
        <dbReference type="ChEBI" id="CHEBI:29108"/>
        <label>5</label>
    </ligand>
</feature>
<dbReference type="CDD" id="cd04278">
    <property type="entry name" value="ZnMc_MMP"/>
    <property type="match status" value="1"/>
</dbReference>
<dbReference type="Pfam" id="PF00413">
    <property type="entry name" value="Peptidase_M10"/>
    <property type="match status" value="1"/>
</dbReference>
<feature type="binding site" evidence="8">
    <location>
        <position position="251"/>
    </location>
    <ligand>
        <name>Ca(2+)</name>
        <dbReference type="ChEBI" id="CHEBI:29108"/>
        <label>3</label>
    </ligand>
</feature>
<evidence type="ECO:0000313" key="13">
    <source>
        <dbReference type="WBParaSite" id="Gr19_v10_g115.t2"/>
    </source>
</evidence>
<dbReference type="GO" id="GO:0004222">
    <property type="term" value="F:metalloendopeptidase activity"/>
    <property type="evidence" value="ECO:0007669"/>
    <property type="project" value="InterPro"/>
</dbReference>
<keyword evidence="3 8" id="KW-0479">Metal-binding</keyword>
<evidence type="ECO:0000256" key="1">
    <source>
        <dbReference type="ARBA" id="ARBA00010370"/>
    </source>
</evidence>
<dbReference type="SMART" id="SM00235">
    <property type="entry name" value="ZnMc"/>
    <property type="match status" value="1"/>
</dbReference>
<keyword evidence="12" id="KW-1185">Reference proteome</keyword>
<feature type="region of interest" description="Disordered" evidence="9">
    <location>
        <begin position="25"/>
        <end position="86"/>
    </location>
</feature>
<dbReference type="InterPro" id="IPR001818">
    <property type="entry name" value="Pept_M10_metallopeptidase"/>
</dbReference>
<protein>
    <submittedName>
        <fullName evidence="13">Matrix metalloproteinase</fullName>
    </submittedName>
</protein>
<dbReference type="InterPro" id="IPR036375">
    <property type="entry name" value="Hemopexin-like_dom_sf"/>
</dbReference>
<keyword evidence="5 8" id="KW-0862">Zinc</keyword>
<keyword evidence="10" id="KW-0732">Signal</keyword>
<dbReference type="Proteomes" id="UP000887572">
    <property type="component" value="Unplaced"/>
</dbReference>
<evidence type="ECO:0000256" key="3">
    <source>
        <dbReference type="ARBA" id="ARBA00022723"/>
    </source>
</evidence>
<dbReference type="AlphaFoldDB" id="A0A914GV85"/>
<feature type="domain" description="Peptidase metallopeptidase" evidence="11">
    <location>
        <begin position="153"/>
        <end position="319"/>
    </location>
</feature>
<dbReference type="GO" id="GO:0006508">
    <property type="term" value="P:proteolysis"/>
    <property type="evidence" value="ECO:0007669"/>
    <property type="project" value="UniProtKB-KW"/>
</dbReference>
<feature type="region of interest" description="Disordered" evidence="9">
    <location>
        <begin position="560"/>
        <end position="588"/>
    </location>
</feature>
<feature type="active site" evidence="7">
    <location>
        <position position="273"/>
    </location>
</feature>
<evidence type="ECO:0000256" key="7">
    <source>
        <dbReference type="PIRSR" id="PIRSR621190-1"/>
    </source>
</evidence>
<dbReference type="Gene3D" id="3.40.390.10">
    <property type="entry name" value="Collagenase (Catalytic Domain)"/>
    <property type="match status" value="1"/>
</dbReference>
<keyword evidence="6" id="KW-0482">Metalloprotease</keyword>
<comment type="similarity">
    <text evidence="1">Belongs to the peptidase M10A family.</text>
</comment>
<keyword evidence="2" id="KW-0645">Protease</keyword>
<feature type="binding site" evidence="8">
    <location>
        <position position="410"/>
    </location>
    <ligand>
        <name>Ca(2+)</name>
        <dbReference type="ChEBI" id="CHEBI:29108"/>
        <label>4</label>
    </ligand>
</feature>
<feature type="binding site" evidence="8">
    <location>
        <position position="225"/>
    </location>
    <ligand>
        <name>Ca(2+)</name>
        <dbReference type="ChEBI" id="CHEBI:29108"/>
        <label>3</label>
    </ligand>
</feature>
<evidence type="ECO:0000256" key="2">
    <source>
        <dbReference type="ARBA" id="ARBA00022670"/>
    </source>
</evidence>
<dbReference type="InterPro" id="IPR006026">
    <property type="entry name" value="Peptidase_Metallo"/>
</dbReference>
<feature type="chain" id="PRO_5037838528" evidence="10">
    <location>
        <begin position="24"/>
        <end position="588"/>
    </location>
</feature>
<sequence length="588" mass="65225">MHYAKLFFVILPIFLLHPEQSNGCFSRGNSGNPSDGNPEAQGLKSENDVRVDHLKEPKPAELGGGVQGEEDDEKSTAAQKVPSAPNLDFDPDFVKAYLKEFGHMKHADDGPVQGVKHFQEFLGIQQTGTVNLPTLQKMSWKRCANTDDGYTGTPEIWERSTLFWNLNSTAPQQFTRQEMKELIAQAFHAWEIVIKIDFLETGNADHAQIIFSFDSDRSKKAAKNDEDEKTGLAVAKASSPPKAHISLNADEKWSTFQTQEEGKLDIFLVLLHEIGHALGLRHSGDENSVMFPMFERPVGEHLPVISNDDVERLRALYEAELTGRPTLAADLSPTRAHGAPPAGTNPYSDAEGATNVPEKCPHTIATAANVNSETLFVFKDGYTWHLSRGKLVGGPYKINEFFPDGPEKVDVAFSSGRLTVLVKSRMLFGYEFDQKTAQFTRDRRYPRELHSRIIFYPEGAFPIVNGSIILFKDDVFATYNVESNTPHLFGSVSEFFPGLPQNLRSGFSASPDFATYHMLTKEYAFFYDARVTRSLSSQSIGQFLGCDAAGAGANNNKMPGQPVAQLFYPQQSGPSPQNPRFSQPHLGK</sequence>
<dbReference type="SUPFAM" id="SSF55486">
    <property type="entry name" value="Metalloproteases ('zincins'), catalytic domain"/>
    <property type="match status" value="1"/>
</dbReference>
<organism evidence="12 13">
    <name type="scientific">Globodera rostochiensis</name>
    <name type="common">Golden nematode worm</name>
    <name type="synonym">Heterodera rostochiensis</name>
    <dbReference type="NCBI Taxonomy" id="31243"/>
    <lineage>
        <taxon>Eukaryota</taxon>
        <taxon>Metazoa</taxon>
        <taxon>Ecdysozoa</taxon>
        <taxon>Nematoda</taxon>
        <taxon>Chromadorea</taxon>
        <taxon>Rhabditida</taxon>
        <taxon>Tylenchina</taxon>
        <taxon>Tylenchomorpha</taxon>
        <taxon>Tylenchoidea</taxon>
        <taxon>Heteroderidae</taxon>
        <taxon>Heteroderinae</taxon>
        <taxon>Globodera</taxon>
    </lineage>
</organism>
<dbReference type="SUPFAM" id="SSF47090">
    <property type="entry name" value="PGBD-like"/>
    <property type="match status" value="1"/>
</dbReference>
<feature type="region of interest" description="Disordered" evidence="9">
    <location>
        <begin position="330"/>
        <end position="354"/>
    </location>
</feature>
<comment type="cofactor">
    <cofactor evidence="8">
        <name>Zn(2+)</name>
        <dbReference type="ChEBI" id="CHEBI:29105"/>
    </cofactor>
    <text evidence="8">Binds 2 Zn(2+) ions per subunit.</text>
</comment>
<dbReference type="Gene3D" id="2.110.10.10">
    <property type="entry name" value="Hemopexin-like domain"/>
    <property type="match status" value="1"/>
</dbReference>
<dbReference type="InterPro" id="IPR024079">
    <property type="entry name" value="MetalloPept_cat_dom_sf"/>
</dbReference>
<dbReference type="PANTHER" id="PTHR10201:SF284">
    <property type="entry name" value="PEPTIDASE METALLOPEPTIDASE DOMAIN-CONTAINING PROTEIN"/>
    <property type="match status" value="1"/>
</dbReference>
<evidence type="ECO:0000256" key="9">
    <source>
        <dbReference type="SAM" id="MobiDB-lite"/>
    </source>
</evidence>
<evidence type="ECO:0000256" key="10">
    <source>
        <dbReference type="SAM" id="SignalP"/>
    </source>
</evidence>